<dbReference type="AlphaFoldDB" id="A0A835XWT3"/>
<comment type="caution">
    <text evidence="3">The sequence shown here is derived from an EMBL/GenBank/DDBJ whole genome shotgun (WGS) entry which is preliminary data.</text>
</comment>
<dbReference type="OrthoDB" id="438440at2759"/>
<accession>A0A835XWT3</accession>
<name>A0A835XWT3_9CHLO</name>
<gene>
    <name evidence="3" type="ORF">HYH03_014178</name>
</gene>
<feature type="domain" description="Fungal lipase-type" evidence="2">
    <location>
        <begin position="205"/>
        <end position="352"/>
    </location>
</feature>
<dbReference type="InterPro" id="IPR029058">
    <property type="entry name" value="AB_hydrolase_fold"/>
</dbReference>
<dbReference type="EMBL" id="JAEHOE010000100">
    <property type="protein sequence ID" value="KAG2487204.1"/>
    <property type="molecule type" value="Genomic_DNA"/>
</dbReference>
<organism evidence="3 4">
    <name type="scientific">Edaphochlamys debaryana</name>
    <dbReference type="NCBI Taxonomy" id="47281"/>
    <lineage>
        <taxon>Eukaryota</taxon>
        <taxon>Viridiplantae</taxon>
        <taxon>Chlorophyta</taxon>
        <taxon>core chlorophytes</taxon>
        <taxon>Chlorophyceae</taxon>
        <taxon>CS clade</taxon>
        <taxon>Chlamydomonadales</taxon>
        <taxon>Chlamydomonadales incertae sedis</taxon>
        <taxon>Edaphochlamys</taxon>
    </lineage>
</organism>
<sequence length="565" mass="60355">MGLIKKCIKKACEHDAAADSPASEVVATAAEAGPEEAGVAAGPASPPQEQEVASSTRGDRKLLRRVFEQLRASILAGRLKVRERLSQRPASEFLLGCVATCLLHQSLERVLPAEPLDLEQVSKEGWDIDTKWAAAAYVKPDVWDGDWTQAEGRQAVERRVLGALRSEPCPVIVEPSDLLHVRPMADWARPAALVALDRERRLIMVVIRGTASLRDVFTDLAATPTPLRGPGGKPRGHVHDAIQLATDVRQVVLAQARQYGKFGYGIRATGHSLGGGVAGLLALRMYDDAELCAALYGDEPVPHPSAVHAVHRIIAVGFGSAAVMCKRLSQRMAGCTTTVVHNGDLVPRLSVANVVDFLEQAARVADACFGALGSLKEQIRAAPRLHDKLSLLRRRVHAFLLSPKAAVARIVAEQAALAATVAAAAAAAHSDSDSDSDSEEGEDGEEKEEGKEKEEGEAGEAAEATVREEEEGGGSAEPHPAEEQDGDSDRPVPLYPPGRLVMLTRTKTKATAQTKATKAKAYAYRQAAWAGECLTSMLLKGRCLTDHHMRHYAGAMQHAARGSGP</sequence>
<dbReference type="Gene3D" id="3.40.50.1820">
    <property type="entry name" value="alpha/beta hydrolase"/>
    <property type="match status" value="1"/>
</dbReference>
<dbReference type="SUPFAM" id="SSF53474">
    <property type="entry name" value="alpha/beta-Hydrolases"/>
    <property type="match status" value="1"/>
</dbReference>
<evidence type="ECO:0000313" key="3">
    <source>
        <dbReference type="EMBL" id="KAG2487204.1"/>
    </source>
</evidence>
<evidence type="ECO:0000259" key="2">
    <source>
        <dbReference type="Pfam" id="PF01764"/>
    </source>
</evidence>
<feature type="compositionally biased region" description="Basic and acidic residues" evidence="1">
    <location>
        <begin position="479"/>
        <end position="490"/>
    </location>
</feature>
<evidence type="ECO:0000313" key="4">
    <source>
        <dbReference type="Proteomes" id="UP000612055"/>
    </source>
</evidence>
<dbReference type="InterPro" id="IPR002921">
    <property type="entry name" value="Fungal_lipase-type"/>
</dbReference>
<dbReference type="PANTHER" id="PTHR46023">
    <property type="entry name" value="LIPASE CLASS 3 PROTEIN-LIKE"/>
    <property type="match status" value="1"/>
</dbReference>
<dbReference type="CDD" id="cd00519">
    <property type="entry name" value="Lipase_3"/>
    <property type="match status" value="1"/>
</dbReference>
<keyword evidence="4" id="KW-1185">Reference proteome</keyword>
<protein>
    <recommendedName>
        <fullName evidence="2">Fungal lipase-type domain-containing protein</fullName>
    </recommendedName>
</protein>
<dbReference type="Pfam" id="PF01764">
    <property type="entry name" value="Lipase_3"/>
    <property type="match status" value="1"/>
</dbReference>
<dbReference type="GO" id="GO:0006629">
    <property type="term" value="P:lipid metabolic process"/>
    <property type="evidence" value="ECO:0007669"/>
    <property type="project" value="InterPro"/>
</dbReference>
<feature type="compositionally biased region" description="Acidic residues" evidence="1">
    <location>
        <begin position="433"/>
        <end position="447"/>
    </location>
</feature>
<proteinExistence type="predicted"/>
<feature type="region of interest" description="Disordered" evidence="1">
    <location>
        <begin position="428"/>
        <end position="497"/>
    </location>
</feature>
<feature type="compositionally biased region" description="Low complexity" evidence="1">
    <location>
        <begin position="24"/>
        <end position="43"/>
    </location>
</feature>
<feature type="region of interest" description="Disordered" evidence="1">
    <location>
        <begin position="16"/>
        <end position="57"/>
    </location>
</feature>
<dbReference type="Proteomes" id="UP000612055">
    <property type="component" value="Unassembled WGS sequence"/>
</dbReference>
<reference evidence="3" key="1">
    <citation type="journal article" date="2020" name="bioRxiv">
        <title>Comparative genomics of Chlamydomonas.</title>
        <authorList>
            <person name="Craig R.J."/>
            <person name="Hasan A.R."/>
            <person name="Ness R.W."/>
            <person name="Keightley P.D."/>
        </authorList>
    </citation>
    <scope>NUCLEOTIDE SEQUENCE</scope>
    <source>
        <strain evidence="3">CCAP 11/70</strain>
    </source>
</reference>
<evidence type="ECO:0000256" key="1">
    <source>
        <dbReference type="SAM" id="MobiDB-lite"/>
    </source>
</evidence>
<dbReference type="PANTHER" id="PTHR46023:SF6">
    <property type="entry name" value="LIPASE CLASS 3 FAMILY PROTEIN"/>
    <property type="match status" value="1"/>
</dbReference>